<gene>
    <name evidence="2" type="ORF">UFOVP103_26</name>
    <name evidence="3" type="ORF">UFOVP197_29</name>
</gene>
<evidence type="ECO:0000313" key="3">
    <source>
        <dbReference type="EMBL" id="CAB5216970.1"/>
    </source>
</evidence>
<protein>
    <submittedName>
        <fullName evidence="3">HTH_ARSR domain containing protein</fullName>
    </submittedName>
</protein>
<dbReference type="InterPro" id="IPR011991">
    <property type="entry name" value="ArsR-like_HTH"/>
</dbReference>
<dbReference type="InterPro" id="IPR036390">
    <property type="entry name" value="WH_DNA-bd_sf"/>
</dbReference>
<proteinExistence type="predicted"/>
<dbReference type="CDD" id="cd00090">
    <property type="entry name" value="HTH_ARSR"/>
    <property type="match status" value="1"/>
</dbReference>
<dbReference type="InterPro" id="IPR006497">
    <property type="entry name" value="Phage_lambda_VrpO_N"/>
</dbReference>
<dbReference type="Gene3D" id="1.10.10.10">
    <property type="entry name" value="Winged helix-like DNA-binding domain superfamily/Winged helix DNA-binding domain"/>
    <property type="match status" value="1"/>
</dbReference>
<dbReference type="EMBL" id="LR796223">
    <property type="protein sequence ID" value="CAB4128186.1"/>
    <property type="molecule type" value="Genomic_DNA"/>
</dbReference>
<dbReference type="GO" id="GO:0006260">
    <property type="term" value="P:DNA replication"/>
    <property type="evidence" value="ECO:0007669"/>
    <property type="project" value="InterPro"/>
</dbReference>
<dbReference type="Pfam" id="PF04492">
    <property type="entry name" value="Phage_rep_O"/>
    <property type="match status" value="1"/>
</dbReference>
<accession>A0A6J7WIK9</accession>
<sequence>MSGFTNIPNAIWDWQIDNKELPKATRILAIVARYTICFHREFHELSLSFIAERLGMIRNNVSRELNQMIQCGLIREKTIGNKRLLAIGYVITSDNTSVIKNDNTSVINSDNQEIKQIKLNNLNNPFDEFWTKYPRKNAKVDAEKAFSTAIKKAPIAMILDGVKGYSEFVEKERKEKQFIKLPAGWLRSELWNDYQPVEPKESHLIRIVKNQSEEIDHDYLQRLYKQRGIKTS</sequence>
<name>A0A6J7WIK9_9CAUD</name>
<reference evidence="3" key="1">
    <citation type="submission" date="2020-05" db="EMBL/GenBank/DDBJ databases">
        <authorList>
            <person name="Chiriac C."/>
            <person name="Salcher M."/>
            <person name="Ghai R."/>
            <person name="Kavagutti S V."/>
        </authorList>
    </citation>
    <scope>NUCLEOTIDE SEQUENCE</scope>
</reference>
<dbReference type="InterPro" id="IPR036388">
    <property type="entry name" value="WH-like_DNA-bd_sf"/>
</dbReference>
<feature type="domain" description="Bacteriophage lambda Replication protein O N-terminal" evidence="1">
    <location>
        <begin position="3"/>
        <end position="78"/>
    </location>
</feature>
<dbReference type="SUPFAM" id="SSF46785">
    <property type="entry name" value="Winged helix' DNA-binding domain"/>
    <property type="match status" value="1"/>
</dbReference>
<evidence type="ECO:0000259" key="1">
    <source>
        <dbReference type="Pfam" id="PF04492"/>
    </source>
</evidence>
<evidence type="ECO:0000313" key="2">
    <source>
        <dbReference type="EMBL" id="CAB4128186.1"/>
    </source>
</evidence>
<organism evidence="3">
    <name type="scientific">uncultured Caudovirales phage</name>
    <dbReference type="NCBI Taxonomy" id="2100421"/>
    <lineage>
        <taxon>Viruses</taxon>
        <taxon>Duplodnaviria</taxon>
        <taxon>Heunggongvirae</taxon>
        <taxon>Uroviricota</taxon>
        <taxon>Caudoviricetes</taxon>
        <taxon>Peduoviridae</taxon>
        <taxon>Maltschvirus</taxon>
        <taxon>Maltschvirus maltsch</taxon>
    </lineage>
</organism>
<dbReference type="EMBL" id="LR798245">
    <property type="protein sequence ID" value="CAB5216970.1"/>
    <property type="molecule type" value="Genomic_DNA"/>
</dbReference>